<evidence type="ECO:0000256" key="1">
    <source>
        <dbReference type="SAM" id="MobiDB-lite"/>
    </source>
</evidence>
<sequence>MVSKLHEGISWIYAERKFWDNFLKAKVTGCRIGRVSSSRRWLFASCVSARLLPVGFSRALLASPVPCWPSRALFPVRCCLLAFPCPVGLPCPVFWSVRWAAAYWPPVPCFLSITENDDDGIIRELLIDSYASSGKRKPNQIIIFEYKSKFNQVLNNELDKIIEACKFLDEQGDCSAALLNFSRNASEVYVQMKPMTAMCRIGALCKSKISSLSIWIREKYPPNRVRKSRMKHEAGRTKTKEEPLSHPDFVDLEGSSYARSPATGFDEKAARAKSEIQEDRSR</sequence>
<accession>A0ABD0UJF8</accession>
<dbReference type="Gene3D" id="3.30.420.10">
    <property type="entry name" value="Ribonuclease H-like superfamily/Ribonuclease H"/>
    <property type="match status" value="1"/>
</dbReference>
<comment type="caution">
    <text evidence="2">The sequence shown here is derived from an EMBL/GenBank/DDBJ whole genome shotgun (WGS) entry which is preliminary data.</text>
</comment>
<dbReference type="Proteomes" id="UP001552299">
    <property type="component" value="Unassembled WGS sequence"/>
</dbReference>
<feature type="region of interest" description="Disordered" evidence="1">
    <location>
        <begin position="225"/>
        <end position="282"/>
    </location>
</feature>
<feature type="compositionally biased region" description="Basic and acidic residues" evidence="1">
    <location>
        <begin position="231"/>
        <end position="249"/>
    </location>
</feature>
<organism evidence="2 3">
    <name type="scientific">Dendrobium thyrsiflorum</name>
    <name type="common">Pinecone-like raceme dendrobium</name>
    <name type="synonym">Orchid</name>
    <dbReference type="NCBI Taxonomy" id="117978"/>
    <lineage>
        <taxon>Eukaryota</taxon>
        <taxon>Viridiplantae</taxon>
        <taxon>Streptophyta</taxon>
        <taxon>Embryophyta</taxon>
        <taxon>Tracheophyta</taxon>
        <taxon>Spermatophyta</taxon>
        <taxon>Magnoliopsida</taxon>
        <taxon>Liliopsida</taxon>
        <taxon>Asparagales</taxon>
        <taxon>Orchidaceae</taxon>
        <taxon>Epidendroideae</taxon>
        <taxon>Malaxideae</taxon>
        <taxon>Dendrobiinae</taxon>
        <taxon>Dendrobium</taxon>
    </lineage>
</organism>
<evidence type="ECO:0000313" key="3">
    <source>
        <dbReference type="Proteomes" id="UP001552299"/>
    </source>
</evidence>
<gene>
    <name evidence="2" type="ORF">M5K25_016350</name>
</gene>
<keyword evidence="3" id="KW-1185">Reference proteome</keyword>
<reference evidence="2 3" key="1">
    <citation type="journal article" date="2024" name="Plant Biotechnol. J.">
        <title>Dendrobium thyrsiflorum genome and its molecular insights into genes involved in important horticultural traits.</title>
        <authorList>
            <person name="Chen B."/>
            <person name="Wang J.Y."/>
            <person name="Zheng P.J."/>
            <person name="Li K.L."/>
            <person name="Liang Y.M."/>
            <person name="Chen X.F."/>
            <person name="Zhang C."/>
            <person name="Zhao X."/>
            <person name="He X."/>
            <person name="Zhang G.Q."/>
            <person name="Liu Z.J."/>
            <person name="Xu Q."/>
        </authorList>
    </citation>
    <scope>NUCLEOTIDE SEQUENCE [LARGE SCALE GENOMIC DNA]</scope>
    <source>
        <strain evidence="2">GZMU011</strain>
    </source>
</reference>
<name>A0ABD0UJF8_DENTH</name>
<evidence type="ECO:0000313" key="2">
    <source>
        <dbReference type="EMBL" id="KAL0912929.1"/>
    </source>
</evidence>
<feature type="compositionally biased region" description="Basic and acidic residues" evidence="1">
    <location>
        <begin position="265"/>
        <end position="282"/>
    </location>
</feature>
<dbReference type="InterPro" id="IPR036397">
    <property type="entry name" value="RNaseH_sf"/>
</dbReference>
<proteinExistence type="predicted"/>
<protein>
    <submittedName>
        <fullName evidence="2">Uncharacterized protein</fullName>
    </submittedName>
</protein>
<dbReference type="AlphaFoldDB" id="A0ABD0UJF8"/>
<dbReference type="EMBL" id="JANQDX010000013">
    <property type="protein sequence ID" value="KAL0912929.1"/>
    <property type="molecule type" value="Genomic_DNA"/>
</dbReference>